<keyword evidence="2" id="KW-1185">Reference proteome</keyword>
<dbReference type="EMBL" id="JBHSBY010000074">
    <property type="protein sequence ID" value="MFC4196860.1"/>
    <property type="molecule type" value="Genomic_DNA"/>
</dbReference>
<organism evidence="1 2">
    <name type="scientific">Pedobacter jamesrossensis</name>
    <dbReference type="NCBI Taxonomy" id="1908238"/>
    <lineage>
        <taxon>Bacteria</taxon>
        <taxon>Pseudomonadati</taxon>
        <taxon>Bacteroidota</taxon>
        <taxon>Sphingobacteriia</taxon>
        <taxon>Sphingobacteriales</taxon>
        <taxon>Sphingobacteriaceae</taxon>
        <taxon>Pedobacter</taxon>
    </lineage>
</organism>
<protein>
    <submittedName>
        <fullName evidence="1">Uncharacterized protein</fullName>
    </submittedName>
</protein>
<name>A0ABV8NIN1_9SPHI</name>
<evidence type="ECO:0000313" key="2">
    <source>
        <dbReference type="Proteomes" id="UP001595792"/>
    </source>
</evidence>
<reference evidence="2" key="1">
    <citation type="journal article" date="2019" name="Int. J. Syst. Evol. Microbiol.">
        <title>The Global Catalogue of Microorganisms (GCM) 10K type strain sequencing project: providing services to taxonomists for standard genome sequencing and annotation.</title>
        <authorList>
            <consortium name="The Broad Institute Genomics Platform"/>
            <consortium name="The Broad Institute Genome Sequencing Center for Infectious Disease"/>
            <person name="Wu L."/>
            <person name="Ma J."/>
        </authorList>
    </citation>
    <scope>NUCLEOTIDE SEQUENCE [LARGE SCALE GENOMIC DNA]</scope>
    <source>
        <strain evidence="2">CCM 8689</strain>
    </source>
</reference>
<proteinExistence type="predicted"/>
<gene>
    <name evidence="1" type="ORF">ACFOUY_09140</name>
</gene>
<evidence type="ECO:0000313" key="1">
    <source>
        <dbReference type="EMBL" id="MFC4196860.1"/>
    </source>
</evidence>
<dbReference type="Proteomes" id="UP001595792">
    <property type="component" value="Unassembled WGS sequence"/>
</dbReference>
<accession>A0ABV8NIN1</accession>
<comment type="caution">
    <text evidence="1">The sequence shown here is derived from an EMBL/GenBank/DDBJ whole genome shotgun (WGS) entry which is preliminary data.</text>
</comment>
<sequence length="115" mass="13792">MLPKFKTLYFFENTEIIILEIKRMDLAENAAASELYHWLFLDKPSNSLLKLWFRSMDTSTEIQERYFEQGYLKFNSLEATYIEKFNSAQHKLTNFSERPLLPELQSIIENYLKKP</sequence>